<dbReference type="Pfam" id="PF00990">
    <property type="entry name" value="GGDEF"/>
    <property type="match status" value="1"/>
</dbReference>
<feature type="transmembrane region" description="Helical" evidence="1">
    <location>
        <begin position="12"/>
        <end position="29"/>
    </location>
</feature>
<dbReference type="InterPro" id="IPR043128">
    <property type="entry name" value="Rev_trsase/Diguanyl_cyclase"/>
</dbReference>
<dbReference type="InterPro" id="IPR035965">
    <property type="entry name" value="PAS-like_dom_sf"/>
</dbReference>
<dbReference type="InterPro" id="IPR029787">
    <property type="entry name" value="Nucleotide_cyclase"/>
</dbReference>
<feature type="transmembrane region" description="Helical" evidence="1">
    <location>
        <begin position="67"/>
        <end position="88"/>
    </location>
</feature>
<dbReference type="InterPro" id="IPR013656">
    <property type="entry name" value="PAS_4"/>
</dbReference>
<dbReference type="SUPFAM" id="SSF55073">
    <property type="entry name" value="Nucleotide cyclase"/>
    <property type="match status" value="1"/>
</dbReference>
<sequence length="638" mass="73575">MPQLSKRHDILVISLGLTTLYFLWVSLFADHYVLRTFGSNIFSIISIVVAFLWLVPSIKLTTSDRALWCWLLFGTGSILIAEIIWFTYESIFKINVPYPGLHDVFYLLQLFGYLMAVGYKVVHPDRKYSLIKFLLDLSMIMVVLISLAWYFLIEPLVFDGEIRLFEIIVSVIYPVGDVLLLFGLLMIYYVSSYLHLNKALRLLLIGVAIQIIADVSYLYMMIHYSYDSGSWIDPLFSLAVMLIAGSFYYRDDVYTRATDTYRKKRIRHYILPYVNVFLLLILLVIDERKDTVLLMGAMVTFILVVARQIFVILENHYLVQAYEKKTIDLAISEQRYKSLFHYHPDAVFSIDSEGYFTSVNDVTCQWFKRSKEELIGTYSLVVLKNSDRDQLIADKLKLYQGETKRYQCQLESAADHRIIQLTVIPILVEEIFTGMFGIGKDITAEIKEQKQVKKLAYYDSLTGLKNRSAFHYDLNHGLLNHRERPFYIGFLDLDNFKAINDTLGHHIGDRLLIDIAQRLKLTIKSYDQDAVIARLGGDEFTFIVHASSEDVMQQLAQQLVNVVETPVIIKETTVFTSPSIGISHYPTNGDTLEELIQQADKAMYHVKSSSKCGYKFAKDLSVNNTLKINEKHPVYNRC</sequence>
<reference evidence="4 5" key="1">
    <citation type="submission" date="2019-07" db="EMBL/GenBank/DDBJ databases">
        <title>Whole genome shotgun sequence of Halolactibacillus alkaliphilus NBRC 103919.</title>
        <authorList>
            <person name="Hosoyama A."/>
            <person name="Uohara A."/>
            <person name="Ohji S."/>
            <person name="Ichikawa N."/>
        </authorList>
    </citation>
    <scope>NUCLEOTIDE SEQUENCE [LARGE SCALE GENOMIC DNA]</scope>
    <source>
        <strain evidence="4 5">NBRC 103919</strain>
    </source>
</reference>
<feature type="domain" description="PAS" evidence="2">
    <location>
        <begin position="332"/>
        <end position="376"/>
    </location>
</feature>
<evidence type="ECO:0000313" key="5">
    <source>
        <dbReference type="Proteomes" id="UP000321400"/>
    </source>
</evidence>
<gene>
    <name evidence="4" type="ORF">HAL01_08790</name>
</gene>
<keyword evidence="1" id="KW-0812">Transmembrane</keyword>
<dbReference type="InterPro" id="IPR000160">
    <property type="entry name" value="GGDEF_dom"/>
</dbReference>
<dbReference type="InterPro" id="IPR052155">
    <property type="entry name" value="Biofilm_reg_signaling"/>
</dbReference>
<dbReference type="SUPFAM" id="SSF55785">
    <property type="entry name" value="PYP-like sensor domain (PAS domain)"/>
    <property type="match status" value="1"/>
</dbReference>
<feature type="transmembrane region" description="Helical" evidence="1">
    <location>
        <begin position="164"/>
        <end position="190"/>
    </location>
</feature>
<evidence type="ECO:0000259" key="2">
    <source>
        <dbReference type="PROSITE" id="PS50112"/>
    </source>
</evidence>
<feature type="transmembrane region" description="Helical" evidence="1">
    <location>
        <begin position="134"/>
        <end position="152"/>
    </location>
</feature>
<feature type="transmembrane region" description="Helical" evidence="1">
    <location>
        <begin position="269"/>
        <end position="285"/>
    </location>
</feature>
<organism evidence="4 5">
    <name type="scientific">Halolactibacillus alkaliphilus</name>
    <dbReference type="NCBI Taxonomy" id="442899"/>
    <lineage>
        <taxon>Bacteria</taxon>
        <taxon>Bacillati</taxon>
        <taxon>Bacillota</taxon>
        <taxon>Bacilli</taxon>
        <taxon>Bacillales</taxon>
        <taxon>Bacillaceae</taxon>
        <taxon>Halolactibacillus</taxon>
    </lineage>
</organism>
<dbReference type="SMART" id="SM00091">
    <property type="entry name" value="PAS"/>
    <property type="match status" value="1"/>
</dbReference>
<dbReference type="PANTHER" id="PTHR44757:SF2">
    <property type="entry name" value="BIOFILM ARCHITECTURE MAINTENANCE PROTEIN MBAA"/>
    <property type="match status" value="1"/>
</dbReference>
<dbReference type="InterPro" id="IPR000014">
    <property type="entry name" value="PAS"/>
</dbReference>
<feature type="transmembrane region" description="Helical" evidence="1">
    <location>
        <begin position="104"/>
        <end position="122"/>
    </location>
</feature>
<protein>
    <recommendedName>
        <fullName evidence="6">GGDEF domain-containing protein</fullName>
    </recommendedName>
</protein>
<dbReference type="NCBIfam" id="TIGR00229">
    <property type="entry name" value="sensory_box"/>
    <property type="match status" value="1"/>
</dbReference>
<dbReference type="Proteomes" id="UP000321400">
    <property type="component" value="Unassembled WGS sequence"/>
</dbReference>
<keyword evidence="5" id="KW-1185">Reference proteome</keyword>
<dbReference type="Gene3D" id="3.30.70.270">
    <property type="match status" value="1"/>
</dbReference>
<keyword evidence="1" id="KW-0472">Membrane</keyword>
<dbReference type="AlphaFoldDB" id="A0A511X0F7"/>
<dbReference type="CDD" id="cd01949">
    <property type="entry name" value="GGDEF"/>
    <property type="match status" value="1"/>
</dbReference>
<dbReference type="NCBIfam" id="TIGR00254">
    <property type="entry name" value="GGDEF"/>
    <property type="match status" value="1"/>
</dbReference>
<evidence type="ECO:0008006" key="6">
    <source>
        <dbReference type="Google" id="ProtNLM"/>
    </source>
</evidence>
<name>A0A511X0F7_9BACI</name>
<dbReference type="SMART" id="SM00267">
    <property type="entry name" value="GGDEF"/>
    <property type="match status" value="1"/>
</dbReference>
<feature type="transmembrane region" description="Helical" evidence="1">
    <location>
        <begin position="291"/>
        <end position="313"/>
    </location>
</feature>
<dbReference type="EMBL" id="BJYE01000008">
    <property type="protein sequence ID" value="GEN56415.1"/>
    <property type="molecule type" value="Genomic_DNA"/>
</dbReference>
<dbReference type="RefSeq" id="WP_170243651.1">
    <property type="nucleotide sequence ID" value="NZ_BJYE01000008.1"/>
</dbReference>
<dbReference type="PANTHER" id="PTHR44757">
    <property type="entry name" value="DIGUANYLATE CYCLASE DGCP"/>
    <property type="match status" value="1"/>
</dbReference>
<proteinExistence type="predicted"/>
<accession>A0A511X0F7</accession>
<dbReference type="PROSITE" id="PS50887">
    <property type="entry name" value="GGDEF"/>
    <property type="match status" value="1"/>
</dbReference>
<evidence type="ECO:0000256" key="1">
    <source>
        <dbReference type="SAM" id="Phobius"/>
    </source>
</evidence>
<comment type="caution">
    <text evidence="4">The sequence shown here is derived from an EMBL/GenBank/DDBJ whole genome shotgun (WGS) entry which is preliminary data.</text>
</comment>
<dbReference type="PROSITE" id="PS50112">
    <property type="entry name" value="PAS"/>
    <property type="match status" value="1"/>
</dbReference>
<dbReference type="STRING" id="442899.SAMN05720591_10118"/>
<feature type="transmembrane region" description="Helical" evidence="1">
    <location>
        <begin position="35"/>
        <end position="55"/>
    </location>
</feature>
<feature type="transmembrane region" description="Helical" evidence="1">
    <location>
        <begin position="202"/>
        <end position="222"/>
    </location>
</feature>
<dbReference type="Gene3D" id="3.30.450.20">
    <property type="entry name" value="PAS domain"/>
    <property type="match status" value="1"/>
</dbReference>
<evidence type="ECO:0000313" key="4">
    <source>
        <dbReference type="EMBL" id="GEN56415.1"/>
    </source>
</evidence>
<dbReference type="Pfam" id="PF08448">
    <property type="entry name" value="PAS_4"/>
    <property type="match status" value="1"/>
</dbReference>
<feature type="domain" description="GGDEF" evidence="3">
    <location>
        <begin position="484"/>
        <end position="619"/>
    </location>
</feature>
<evidence type="ECO:0000259" key="3">
    <source>
        <dbReference type="PROSITE" id="PS50887"/>
    </source>
</evidence>
<feature type="transmembrane region" description="Helical" evidence="1">
    <location>
        <begin position="228"/>
        <end position="249"/>
    </location>
</feature>
<keyword evidence="1" id="KW-1133">Transmembrane helix</keyword>